<comment type="similarity">
    <text evidence="2 4">Belongs to the glucose-6-phosphate 1-epimerase family.</text>
</comment>
<evidence type="ECO:0000256" key="3">
    <source>
        <dbReference type="ARBA" id="ARBA00023235"/>
    </source>
</evidence>
<organism evidence="5 6">
    <name type="scientific">Massilia genomosp. 1</name>
    <dbReference type="NCBI Taxonomy" id="2609280"/>
    <lineage>
        <taxon>Bacteria</taxon>
        <taxon>Pseudomonadati</taxon>
        <taxon>Pseudomonadota</taxon>
        <taxon>Betaproteobacteria</taxon>
        <taxon>Burkholderiales</taxon>
        <taxon>Oxalobacteraceae</taxon>
        <taxon>Telluria group</taxon>
        <taxon>Massilia</taxon>
    </lineage>
</organism>
<dbReference type="InterPro" id="IPR008183">
    <property type="entry name" value="Aldose_1/G6P_1-epimerase"/>
</dbReference>
<sequence>MNTTMNNTVEMLDYGQLPAVRIRGADGAQATVTLYGAHLVSWQGADGAERLFCSAASSLDGSRAIRGGVPLIFPQFAERGAGMRHGFARVATWRLQESGAGFAVFALAQGDLAPALAQAWPHGFALTLRVEVHGGVLALAFEVRNTGADAFAFSAALHTYFAVGVLARVRIGGVQEGDLLIDDKVDRIYQGIEGGMLLSDGQSTLRLAQSGFTDAVVWNPGALDAAALGDMLDAEYQRFVCIEPALIAPLTLAPGAAWRGTHTVSIDV</sequence>
<dbReference type="Pfam" id="PF01263">
    <property type="entry name" value="Aldose_epim"/>
    <property type="match status" value="1"/>
</dbReference>
<evidence type="ECO:0000313" key="6">
    <source>
        <dbReference type="Proteomes" id="UP000610594"/>
    </source>
</evidence>
<evidence type="ECO:0000256" key="1">
    <source>
        <dbReference type="ARBA" id="ARBA00001096"/>
    </source>
</evidence>
<protein>
    <recommendedName>
        <fullName evidence="4">Putative glucose-6-phosphate 1-epimerase</fullName>
        <ecNumber evidence="4">5.1.3.15</ecNumber>
    </recommendedName>
</protein>
<dbReference type="CDD" id="cd09020">
    <property type="entry name" value="D-hex-6-P-epi_like"/>
    <property type="match status" value="1"/>
</dbReference>
<dbReference type="SUPFAM" id="SSF74650">
    <property type="entry name" value="Galactose mutarotase-like"/>
    <property type="match status" value="1"/>
</dbReference>
<comment type="catalytic activity">
    <reaction evidence="1">
        <text>alpha-D-glucose 6-phosphate = beta-D-glucose 6-phosphate</text>
        <dbReference type="Rhea" id="RHEA:16249"/>
        <dbReference type="ChEBI" id="CHEBI:58225"/>
        <dbReference type="ChEBI" id="CHEBI:58247"/>
        <dbReference type="EC" id="5.1.3.15"/>
    </reaction>
</comment>
<reference evidence="5 6" key="1">
    <citation type="submission" date="2019-10" db="EMBL/GenBank/DDBJ databases">
        <title>Taxonomy of Antarctic Massilia spp.: description of Massilia rubra sp. nov., Massilia aquatica sp. nov., Massilia mucilaginosa sp. nov., Massilia frigida sp. nov. isolated from streams, lakes and regoliths.</title>
        <authorList>
            <person name="Holochova P."/>
            <person name="Sedlacek I."/>
            <person name="Kralova S."/>
            <person name="Maslanova I."/>
            <person name="Busse H.-J."/>
            <person name="Stankova E."/>
            <person name="Vrbovska V."/>
            <person name="Kovarovic V."/>
            <person name="Bartak M."/>
            <person name="Svec P."/>
            <person name="Pantucek R."/>
        </authorList>
    </citation>
    <scope>NUCLEOTIDE SEQUENCE [LARGE SCALE GENOMIC DNA]</scope>
    <source>
        <strain evidence="5 6">CCM 8694</strain>
    </source>
</reference>
<dbReference type="EMBL" id="WHJF01000010">
    <property type="protein sequence ID" value="NHZ61810.1"/>
    <property type="molecule type" value="Genomic_DNA"/>
</dbReference>
<keyword evidence="6" id="KW-1185">Reference proteome</keyword>
<proteinExistence type="inferred from homology"/>
<evidence type="ECO:0000313" key="5">
    <source>
        <dbReference type="EMBL" id="NHZ61810.1"/>
    </source>
</evidence>
<dbReference type="EC" id="5.1.3.15" evidence="4"/>
<evidence type="ECO:0000256" key="2">
    <source>
        <dbReference type="ARBA" id="ARBA00005866"/>
    </source>
</evidence>
<dbReference type="PIRSF" id="PIRSF016020">
    <property type="entry name" value="PHexose_mutarotase"/>
    <property type="match status" value="1"/>
</dbReference>
<keyword evidence="3 4" id="KW-0413">Isomerase</keyword>
<dbReference type="InterPro" id="IPR014718">
    <property type="entry name" value="GH-type_carb-bd"/>
</dbReference>
<dbReference type="InterPro" id="IPR025532">
    <property type="entry name" value="G6P_1-epimerase"/>
</dbReference>
<evidence type="ECO:0000256" key="4">
    <source>
        <dbReference type="PIRNR" id="PIRNR016020"/>
    </source>
</evidence>
<comment type="caution">
    <text evidence="5">The sequence shown here is derived from an EMBL/GenBank/DDBJ whole genome shotgun (WGS) entry which is preliminary data.</text>
</comment>
<dbReference type="Proteomes" id="UP000610594">
    <property type="component" value="Unassembled WGS sequence"/>
</dbReference>
<name>A0ABX0MMF8_9BURK</name>
<dbReference type="PANTHER" id="PTHR11122:SF13">
    <property type="entry name" value="GLUCOSE-6-PHOSPHATE 1-EPIMERASE"/>
    <property type="match status" value="1"/>
</dbReference>
<dbReference type="Gene3D" id="2.70.98.10">
    <property type="match status" value="1"/>
</dbReference>
<dbReference type="PANTHER" id="PTHR11122">
    <property type="entry name" value="APOSPORY-ASSOCIATED PROTEIN C-RELATED"/>
    <property type="match status" value="1"/>
</dbReference>
<dbReference type="InterPro" id="IPR011013">
    <property type="entry name" value="Gal_mutarotase_sf_dom"/>
</dbReference>
<accession>A0ABX0MMF8</accession>
<gene>
    <name evidence="5" type="ORF">F1735_05760</name>
</gene>